<dbReference type="Gene3D" id="1.10.1200.10">
    <property type="entry name" value="ACP-like"/>
    <property type="match status" value="1"/>
</dbReference>
<dbReference type="Pfam" id="PF00550">
    <property type="entry name" value="PP-binding"/>
    <property type="match status" value="1"/>
</dbReference>
<organism evidence="2 3">
    <name type="scientific">Paractinoplanes durhamensis</name>
    <dbReference type="NCBI Taxonomy" id="113563"/>
    <lineage>
        <taxon>Bacteria</taxon>
        <taxon>Bacillati</taxon>
        <taxon>Actinomycetota</taxon>
        <taxon>Actinomycetes</taxon>
        <taxon>Micromonosporales</taxon>
        <taxon>Micromonosporaceae</taxon>
        <taxon>Paractinoplanes</taxon>
    </lineage>
</organism>
<sequence>MTTDLSCYAVIGAMAPHRIDGIGAGTLLRDELMFDSLRLIELAMALEKHFGLPPLDMGESVDVVTAGDVVALVEKVLP</sequence>
<evidence type="ECO:0000259" key="1">
    <source>
        <dbReference type="Pfam" id="PF00550"/>
    </source>
</evidence>
<accession>A0ABQ3YV44</accession>
<dbReference type="InterPro" id="IPR009081">
    <property type="entry name" value="PP-bd_ACP"/>
</dbReference>
<keyword evidence="3" id="KW-1185">Reference proteome</keyword>
<comment type="caution">
    <text evidence="2">The sequence shown here is derived from an EMBL/GenBank/DDBJ whole genome shotgun (WGS) entry which is preliminary data.</text>
</comment>
<proteinExistence type="predicted"/>
<protein>
    <recommendedName>
        <fullName evidence="1">Carrier domain-containing protein</fullName>
    </recommendedName>
</protein>
<dbReference type="SUPFAM" id="SSF47336">
    <property type="entry name" value="ACP-like"/>
    <property type="match status" value="1"/>
</dbReference>
<evidence type="ECO:0000313" key="3">
    <source>
        <dbReference type="Proteomes" id="UP000637628"/>
    </source>
</evidence>
<gene>
    <name evidence="2" type="ORF">Adu01nite_28180</name>
</gene>
<evidence type="ECO:0000313" key="2">
    <source>
        <dbReference type="EMBL" id="GIE01468.1"/>
    </source>
</evidence>
<feature type="domain" description="Carrier" evidence="1">
    <location>
        <begin position="28"/>
        <end position="52"/>
    </location>
</feature>
<dbReference type="RefSeq" id="WP_203727154.1">
    <property type="nucleotide sequence ID" value="NZ_BAAATX010000017.1"/>
</dbReference>
<reference evidence="2 3" key="1">
    <citation type="submission" date="2021-01" db="EMBL/GenBank/DDBJ databases">
        <title>Whole genome shotgun sequence of Actinoplanes durhamensis NBRC 14914.</title>
        <authorList>
            <person name="Komaki H."/>
            <person name="Tamura T."/>
        </authorList>
    </citation>
    <scope>NUCLEOTIDE SEQUENCE [LARGE SCALE GENOMIC DNA]</scope>
    <source>
        <strain evidence="2 3">NBRC 14914</strain>
    </source>
</reference>
<name>A0ABQ3YV44_9ACTN</name>
<dbReference type="Proteomes" id="UP000637628">
    <property type="component" value="Unassembled WGS sequence"/>
</dbReference>
<dbReference type="InterPro" id="IPR036736">
    <property type="entry name" value="ACP-like_sf"/>
</dbReference>
<dbReference type="EMBL" id="BOML01000022">
    <property type="protein sequence ID" value="GIE01468.1"/>
    <property type="molecule type" value="Genomic_DNA"/>
</dbReference>